<feature type="transmembrane region" description="Helical" evidence="11">
    <location>
        <begin position="441"/>
        <end position="459"/>
    </location>
</feature>
<name>A0A1E7K008_9ACTN</name>
<dbReference type="CDD" id="cd14014">
    <property type="entry name" value="STKc_PknB_like"/>
    <property type="match status" value="1"/>
</dbReference>
<feature type="transmembrane region" description="Helical" evidence="11">
    <location>
        <begin position="376"/>
        <end position="396"/>
    </location>
</feature>
<evidence type="ECO:0000256" key="9">
    <source>
        <dbReference type="PROSITE-ProRule" id="PRU10141"/>
    </source>
</evidence>
<dbReference type="Pfam" id="PF00069">
    <property type="entry name" value="Pkinase"/>
    <property type="match status" value="1"/>
</dbReference>
<dbReference type="Gene3D" id="3.30.200.20">
    <property type="entry name" value="Phosphorylase Kinase, domain 1"/>
    <property type="match status" value="1"/>
</dbReference>
<dbReference type="SUPFAM" id="SSF56112">
    <property type="entry name" value="Protein kinase-like (PK-like)"/>
    <property type="match status" value="1"/>
</dbReference>
<dbReference type="GO" id="GO:0005524">
    <property type="term" value="F:ATP binding"/>
    <property type="evidence" value="ECO:0007669"/>
    <property type="project" value="UniProtKB-UniRule"/>
</dbReference>
<dbReference type="EMBL" id="LJGV01000022">
    <property type="protein sequence ID" value="OEU97268.1"/>
    <property type="molecule type" value="Genomic_DNA"/>
</dbReference>
<keyword evidence="5" id="KW-0418">Kinase</keyword>
<dbReference type="GO" id="GO:0004674">
    <property type="term" value="F:protein serine/threonine kinase activity"/>
    <property type="evidence" value="ECO:0007669"/>
    <property type="project" value="UniProtKB-KW"/>
</dbReference>
<feature type="domain" description="Protein kinase" evidence="12">
    <location>
        <begin position="10"/>
        <end position="276"/>
    </location>
</feature>
<dbReference type="SMART" id="SM00220">
    <property type="entry name" value="S_TKc"/>
    <property type="match status" value="1"/>
</dbReference>
<sequence length="499" mass="52790">MREQLLGGRYRLVQQLGEGGMGQVWEARDETLGRPVAVKVISLLTGGGSRGEEARARFLREARITAHLQHPHIVTIHDLGESGPENGNAPFLVMELVRGEGLDIILARGGVRLEEAARWGAQVCEALTEAHAAGVMHRDIKPSNVFITHTGDVKVLDFGVARAADPYATTTRLTQTGFIVGTPPYMAPEQARGHPEPSSDLYALGCLLFELITGRLPFQAPDSVGYLTAHLSQEPPAPSSVRPDIPGAWDSLVLRLLSKGPAERYGTAADASRALWQLNQAVPTQALTQQSNVSPSSTTRSTSVGGLLLPGTVWLLTVGATTVLFGFRVGGVLATACLIVFVLVRKLKPPQRHPTPGSSRMDSDSESRPPAGGSTLRTATAVTASATCLLTVPVWYAATEEAVNAAWITIGEGQVQMALCGILVTVLAIGVLLVRDTVGRRLIAAGGIGLALLPGYSMFWTPWGIGVGRALLPLAAVAAALSALLAVLPSISARRQRPR</sequence>
<accession>A0A1E7K008</accession>
<dbReference type="FunFam" id="1.10.510.10:FF:000021">
    <property type="entry name" value="Serine/threonine protein kinase"/>
    <property type="match status" value="1"/>
</dbReference>
<keyword evidence="11" id="KW-0472">Membrane</keyword>
<comment type="catalytic activity">
    <reaction evidence="8">
        <text>L-seryl-[protein] + ATP = O-phospho-L-seryl-[protein] + ADP + H(+)</text>
        <dbReference type="Rhea" id="RHEA:17989"/>
        <dbReference type="Rhea" id="RHEA-COMP:9863"/>
        <dbReference type="Rhea" id="RHEA-COMP:11604"/>
        <dbReference type="ChEBI" id="CHEBI:15378"/>
        <dbReference type="ChEBI" id="CHEBI:29999"/>
        <dbReference type="ChEBI" id="CHEBI:30616"/>
        <dbReference type="ChEBI" id="CHEBI:83421"/>
        <dbReference type="ChEBI" id="CHEBI:456216"/>
        <dbReference type="EC" id="2.7.11.1"/>
    </reaction>
</comment>
<evidence type="ECO:0000256" key="10">
    <source>
        <dbReference type="SAM" id="MobiDB-lite"/>
    </source>
</evidence>
<comment type="caution">
    <text evidence="13">The sequence shown here is derived from an EMBL/GenBank/DDBJ whole genome shotgun (WGS) entry which is preliminary data.</text>
</comment>
<reference evidence="13 14" key="1">
    <citation type="journal article" date="2016" name="Front. Microbiol.">
        <title>Comparative Genomics Analysis of Streptomyces Species Reveals Their Adaptation to the Marine Environment and Their Diversity at the Genomic Level.</title>
        <authorList>
            <person name="Tian X."/>
            <person name="Zhang Z."/>
            <person name="Yang T."/>
            <person name="Chen M."/>
            <person name="Li J."/>
            <person name="Chen F."/>
            <person name="Yang J."/>
            <person name="Li W."/>
            <person name="Zhang B."/>
            <person name="Zhang Z."/>
            <person name="Wu J."/>
            <person name="Zhang C."/>
            <person name="Long L."/>
            <person name="Xiao J."/>
        </authorList>
    </citation>
    <scope>NUCLEOTIDE SEQUENCE [LARGE SCALE GENOMIC DNA]</scope>
    <source>
        <strain evidence="13 14">SCSIO M10379</strain>
    </source>
</reference>
<protein>
    <recommendedName>
        <fullName evidence="1">non-specific serine/threonine protein kinase</fullName>
        <ecNumber evidence="1">2.7.11.1</ecNumber>
    </recommendedName>
</protein>
<keyword evidence="3" id="KW-0808">Transferase</keyword>
<dbReference type="FunFam" id="3.30.200.20:FF:000035">
    <property type="entry name" value="Serine/threonine protein kinase Stk1"/>
    <property type="match status" value="1"/>
</dbReference>
<dbReference type="EC" id="2.7.11.1" evidence="1"/>
<dbReference type="InterPro" id="IPR017441">
    <property type="entry name" value="Protein_kinase_ATP_BS"/>
</dbReference>
<dbReference type="PROSITE" id="PS00107">
    <property type="entry name" value="PROTEIN_KINASE_ATP"/>
    <property type="match status" value="1"/>
</dbReference>
<dbReference type="AlphaFoldDB" id="A0A1E7K008"/>
<dbReference type="PROSITE" id="PS50011">
    <property type="entry name" value="PROTEIN_KINASE_DOM"/>
    <property type="match status" value="1"/>
</dbReference>
<comment type="catalytic activity">
    <reaction evidence="7">
        <text>L-threonyl-[protein] + ATP = O-phospho-L-threonyl-[protein] + ADP + H(+)</text>
        <dbReference type="Rhea" id="RHEA:46608"/>
        <dbReference type="Rhea" id="RHEA-COMP:11060"/>
        <dbReference type="Rhea" id="RHEA-COMP:11605"/>
        <dbReference type="ChEBI" id="CHEBI:15378"/>
        <dbReference type="ChEBI" id="CHEBI:30013"/>
        <dbReference type="ChEBI" id="CHEBI:30616"/>
        <dbReference type="ChEBI" id="CHEBI:61977"/>
        <dbReference type="ChEBI" id="CHEBI:456216"/>
        <dbReference type="EC" id="2.7.11.1"/>
    </reaction>
</comment>
<evidence type="ECO:0000256" key="3">
    <source>
        <dbReference type="ARBA" id="ARBA00022679"/>
    </source>
</evidence>
<keyword evidence="11" id="KW-1133">Transmembrane helix</keyword>
<dbReference type="GO" id="GO:0045717">
    <property type="term" value="P:negative regulation of fatty acid biosynthetic process"/>
    <property type="evidence" value="ECO:0007669"/>
    <property type="project" value="UniProtKB-ARBA"/>
</dbReference>
<proteinExistence type="predicted"/>
<feature type="binding site" evidence="9">
    <location>
        <position position="39"/>
    </location>
    <ligand>
        <name>ATP</name>
        <dbReference type="ChEBI" id="CHEBI:30616"/>
    </ligand>
</feature>
<evidence type="ECO:0000259" key="12">
    <source>
        <dbReference type="PROSITE" id="PS50011"/>
    </source>
</evidence>
<dbReference type="InterPro" id="IPR008271">
    <property type="entry name" value="Ser/Thr_kinase_AS"/>
</dbReference>
<feature type="region of interest" description="Disordered" evidence="10">
    <location>
        <begin position="350"/>
        <end position="376"/>
    </location>
</feature>
<evidence type="ECO:0000256" key="11">
    <source>
        <dbReference type="SAM" id="Phobius"/>
    </source>
</evidence>
<evidence type="ECO:0000256" key="4">
    <source>
        <dbReference type="ARBA" id="ARBA00022741"/>
    </source>
</evidence>
<gene>
    <name evidence="13" type="ORF">AN217_04565</name>
</gene>
<evidence type="ECO:0000256" key="1">
    <source>
        <dbReference type="ARBA" id="ARBA00012513"/>
    </source>
</evidence>
<evidence type="ECO:0000256" key="8">
    <source>
        <dbReference type="ARBA" id="ARBA00048679"/>
    </source>
</evidence>
<dbReference type="PROSITE" id="PS00108">
    <property type="entry name" value="PROTEIN_KINASE_ST"/>
    <property type="match status" value="1"/>
</dbReference>
<dbReference type="Proteomes" id="UP000175829">
    <property type="component" value="Unassembled WGS sequence"/>
</dbReference>
<keyword evidence="2" id="KW-0723">Serine/threonine-protein kinase</keyword>
<dbReference type="InterPro" id="IPR011009">
    <property type="entry name" value="Kinase-like_dom_sf"/>
</dbReference>
<feature type="transmembrane region" description="Helical" evidence="11">
    <location>
        <begin position="416"/>
        <end position="434"/>
    </location>
</feature>
<dbReference type="InterPro" id="IPR000719">
    <property type="entry name" value="Prot_kinase_dom"/>
</dbReference>
<dbReference type="PATRIC" id="fig|943816.4.peg.246"/>
<organism evidence="13 14">
    <name type="scientific">Streptomyces qinglanensis</name>
    <dbReference type="NCBI Taxonomy" id="943816"/>
    <lineage>
        <taxon>Bacteria</taxon>
        <taxon>Bacillati</taxon>
        <taxon>Actinomycetota</taxon>
        <taxon>Actinomycetes</taxon>
        <taxon>Kitasatosporales</taxon>
        <taxon>Streptomycetaceae</taxon>
        <taxon>Streptomyces</taxon>
    </lineage>
</organism>
<dbReference type="PANTHER" id="PTHR43289:SF6">
    <property type="entry name" value="SERINE_THREONINE-PROTEIN KINASE NEKL-3"/>
    <property type="match status" value="1"/>
</dbReference>
<feature type="transmembrane region" description="Helical" evidence="11">
    <location>
        <begin position="313"/>
        <end position="344"/>
    </location>
</feature>
<evidence type="ECO:0000256" key="2">
    <source>
        <dbReference type="ARBA" id="ARBA00022527"/>
    </source>
</evidence>
<evidence type="ECO:0000256" key="6">
    <source>
        <dbReference type="ARBA" id="ARBA00022840"/>
    </source>
</evidence>
<evidence type="ECO:0000256" key="5">
    <source>
        <dbReference type="ARBA" id="ARBA00022777"/>
    </source>
</evidence>
<keyword evidence="4 9" id="KW-0547">Nucleotide-binding</keyword>
<keyword evidence="6 9" id="KW-0067">ATP-binding</keyword>
<evidence type="ECO:0000313" key="13">
    <source>
        <dbReference type="EMBL" id="OEU97268.1"/>
    </source>
</evidence>
<evidence type="ECO:0000313" key="14">
    <source>
        <dbReference type="Proteomes" id="UP000175829"/>
    </source>
</evidence>
<dbReference type="RefSeq" id="WP_254693362.1">
    <property type="nucleotide sequence ID" value="NZ_LJGV01000022.1"/>
</dbReference>
<dbReference type="PANTHER" id="PTHR43289">
    <property type="entry name" value="MITOGEN-ACTIVATED PROTEIN KINASE KINASE KINASE 20-RELATED"/>
    <property type="match status" value="1"/>
</dbReference>
<feature type="transmembrane region" description="Helical" evidence="11">
    <location>
        <begin position="471"/>
        <end position="491"/>
    </location>
</feature>
<dbReference type="Gene3D" id="1.10.510.10">
    <property type="entry name" value="Transferase(Phosphotransferase) domain 1"/>
    <property type="match status" value="1"/>
</dbReference>
<keyword evidence="11" id="KW-0812">Transmembrane</keyword>
<evidence type="ECO:0000256" key="7">
    <source>
        <dbReference type="ARBA" id="ARBA00047899"/>
    </source>
</evidence>